<evidence type="ECO:0000256" key="2">
    <source>
        <dbReference type="ARBA" id="ARBA00022448"/>
    </source>
</evidence>
<evidence type="ECO:0000256" key="1">
    <source>
        <dbReference type="ARBA" id="ARBA00005443"/>
    </source>
</evidence>
<dbReference type="AlphaFoldDB" id="A0AAV1TMH2"/>
<keyword evidence="4" id="KW-0811">Translocation</keyword>
<keyword evidence="2 10" id="KW-0813">Transport</keyword>
<dbReference type="GO" id="GO:0005102">
    <property type="term" value="F:signaling receptor binding"/>
    <property type="evidence" value="ECO:0007669"/>
    <property type="project" value="TreeGrafter"/>
</dbReference>
<evidence type="ECO:0000256" key="4">
    <source>
        <dbReference type="ARBA" id="ARBA00023010"/>
    </source>
</evidence>
<keyword evidence="12" id="KW-1133">Transmembrane helix</keyword>
<evidence type="ECO:0000256" key="3">
    <source>
        <dbReference type="ARBA" id="ARBA00022927"/>
    </source>
</evidence>
<evidence type="ECO:0000256" key="6">
    <source>
        <dbReference type="ARBA" id="ARBA00023140"/>
    </source>
</evidence>
<evidence type="ECO:0000256" key="5">
    <source>
        <dbReference type="ARBA" id="ARBA00023136"/>
    </source>
</evidence>
<feature type="compositionally biased region" description="Polar residues" evidence="11">
    <location>
        <begin position="514"/>
        <end position="524"/>
    </location>
</feature>
<evidence type="ECO:0000259" key="13">
    <source>
        <dbReference type="Pfam" id="PF04695"/>
    </source>
</evidence>
<dbReference type="Gene3D" id="1.10.10.10">
    <property type="entry name" value="Winged helix-like DNA-binding domain superfamily/Winged helix DNA-binding domain"/>
    <property type="match status" value="1"/>
</dbReference>
<keyword evidence="6 10" id="KW-0576">Peroxisome</keyword>
<feature type="domain" description="Peroxisomal membrane protein PEX14-like KPWE" evidence="15">
    <location>
        <begin position="526"/>
        <end position="579"/>
    </location>
</feature>
<proteinExistence type="inferred from homology"/>
<evidence type="ECO:0000256" key="9">
    <source>
        <dbReference type="ARBA" id="ARBA00046271"/>
    </source>
</evidence>
<sequence length="582" mass="63401">MREDLVENGLKFLQHPSVQSTPLSERVSFLEGKGMTKEEIQAAIDRHQKSGAAAEGTQLPENPMHRQGGTAPGMMTTAAVPMQQMMSPSAHYPAYVRVLWTVSSLIGAASIVTFIWNYAVGLGYIPWLRPTPLLLEAEAVQAEKEKEAEKDEALLAELSSVAAAIQEQTRELAKLTVLLDEKERSLQNKTLLNAHVNSTLREHGNAQSIAELKAEVSTLKALLLAKRTKSTSDLDTNVDETSEDTSRESVLAAEATTRLTPVVDRRQQQQQPAVVSQAVRKAELMQNALKKLRMENSLEQLKSAAGILSMYVKNLVENPDVPRYRRIAPGNANFKQKIEPLKHHGELLKSIGFETVGLNLEWKWHAASKSTGVFDENIAILRALLKALQSLASADASSNLSLEEIAHASLEDFYAQQEKKKTEASAMNSAIATSVGDSDLVEEICSATPTDGISGRNRVSSDSTSTNFDAFMARLEQQTCVSSTTNKADGLEADNIPVSSRSKSEGGDEKMLDSATSSTVTDSGPSYPKSFKDVVDCIQKGETVPGIRDIEEKLSIDASELLRDRVKAGEATASKPWETLRA</sequence>
<dbReference type="Proteomes" id="UP001162060">
    <property type="component" value="Unassembled WGS sequence"/>
</dbReference>
<organism evidence="16 17">
    <name type="scientific">Peronospora matthiolae</name>
    <dbReference type="NCBI Taxonomy" id="2874970"/>
    <lineage>
        <taxon>Eukaryota</taxon>
        <taxon>Sar</taxon>
        <taxon>Stramenopiles</taxon>
        <taxon>Oomycota</taxon>
        <taxon>Peronosporomycetes</taxon>
        <taxon>Peronosporales</taxon>
        <taxon>Peronosporaceae</taxon>
        <taxon>Peronospora</taxon>
    </lineage>
</organism>
<dbReference type="InterPro" id="IPR025655">
    <property type="entry name" value="PEX14"/>
</dbReference>
<dbReference type="GO" id="GO:0005778">
    <property type="term" value="C:peroxisomal membrane"/>
    <property type="evidence" value="ECO:0007669"/>
    <property type="project" value="UniProtKB-SubCell"/>
</dbReference>
<reference evidence="16" key="1">
    <citation type="submission" date="2024-01" db="EMBL/GenBank/DDBJ databases">
        <authorList>
            <person name="Webb A."/>
        </authorList>
    </citation>
    <scope>NUCLEOTIDE SEQUENCE</scope>
    <source>
        <strain evidence="16">Pm1</strain>
    </source>
</reference>
<evidence type="ECO:0000256" key="10">
    <source>
        <dbReference type="RuleBase" id="RU367032"/>
    </source>
</evidence>
<dbReference type="Gene3D" id="1.20.58.2190">
    <property type="match status" value="1"/>
</dbReference>
<keyword evidence="3 10" id="KW-0653">Protein transport</keyword>
<feature type="domain" description="PUB" evidence="14">
    <location>
        <begin position="299"/>
        <end position="357"/>
    </location>
</feature>
<dbReference type="PANTHER" id="PTHR23058">
    <property type="entry name" value="PEROXISOMAL MEMBRANE PROTEIN PEX14"/>
    <property type="match status" value="1"/>
</dbReference>
<evidence type="ECO:0000256" key="7">
    <source>
        <dbReference type="ARBA" id="ARBA00029502"/>
    </source>
</evidence>
<evidence type="ECO:0000259" key="15">
    <source>
        <dbReference type="Pfam" id="PF17733"/>
    </source>
</evidence>
<name>A0AAV1TMH2_9STRA</name>
<dbReference type="CDD" id="cd09212">
    <property type="entry name" value="PUB"/>
    <property type="match status" value="1"/>
</dbReference>
<protein>
    <recommendedName>
        <fullName evidence="7 10">Peroxisomal membrane protein PEX14</fullName>
    </recommendedName>
    <alternativeName>
        <fullName evidence="8 10">Peroxin-14</fullName>
    </alternativeName>
</protein>
<dbReference type="InterPro" id="IPR036339">
    <property type="entry name" value="PUB-like_dom_sf"/>
</dbReference>
<evidence type="ECO:0000313" key="16">
    <source>
        <dbReference type="EMBL" id="CAK7923581.1"/>
    </source>
</evidence>
<feature type="domain" description="Peroxisome membrane anchor protein Pex14p N-terminal" evidence="13">
    <location>
        <begin position="2"/>
        <end position="45"/>
    </location>
</feature>
<dbReference type="InterPro" id="IPR018997">
    <property type="entry name" value="PUB_domain"/>
</dbReference>
<dbReference type="Pfam" id="PF09409">
    <property type="entry name" value="PUB"/>
    <property type="match status" value="1"/>
</dbReference>
<dbReference type="InterPro" id="IPR040554">
    <property type="entry name" value="KPWE_PEX14_dom"/>
</dbReference>
<dbReference type="Pfam" id="PF17733">
    <property type="entry name" value="KPWE_dom"/>
    <property type="match status" value="1"/>
</dbReference>
<keyword evidence="5 10" id="KW-0472">Membrane</keyword>
<evidence type="ECO:0000259" key="14">
    <source>
        <dbReference type="Pfam" id="PF09409"/>
    </source>
</evidence>
<feature type="compositionally biased region" description="Basic and acidic residues" evidence="11">
    <location>
        <begin position="502"/>
        <end position="512"/>
    </location>
</feature>
<accession>A0AAV1TMH2</accession>
<feature type="region of interest" description="Disordered" evidence="11">
    <location>
        <begin position="47"/>
        <end position="69"/>
    </location>
</feature>
<gene>
    <name evidence="16" type="ORF">PM001_LOCUS8731</name>
</gene>
<dbReference type="EMBL" id="CAKLBY020000069">
    <property type="protein sequence ID" value="CAK7923581.1"/>
    <property type="molecule type" value="Genomic_DNA"/>
</dbReference>
<dbReference type="InterPro" id="IPR036388">
    <property type="entry name" value="WH-like_DNA-bd_sf"/>
</dbReference>
<comment type="caution">
    <text evidence="16">The sequence shown here is derived from an EMBL/GenBank/DDBJ whole genome shotgun (WGS) entry which is preliminary data.</text>
</comment>
<feature type="transmembrane region" description="Helical" evidence="12">
    <location>
        <begin position="94"/>
        <end position="116"/>
    </location>
</feature>
<evidence type="ECO:0000256" key="12">
    <source>
        <dbReference type="SAM" id="Phobius"/>
    </source>
</evidence>
<comment type="function">
    <text evidence="10">Component of the PEX13-PEX14 docking complex, a translocon channel that specifically mediates the import of peroxisomal cargo proteins bound to PEX5 receptor. The PEX13-PEX14 docking complex forms a large import pore which can be opened to a diameter of about 9 nm. Mechanistically, PEX5 receptor along with cargo proteins associates with the PEX14 subunit of the PEX13-PEX14 docking complex in the cytosol, leading to the insertion of the receptor into the organelle membrane with the concomitant translocation of the cargo into the peroxisome matrix.</text>
</comment>
<keyword evidence="12" id="KW-0812">Transmembrane</keyword>
<evidence type="ECO:0000256" key="8">
    <source>
        <dbReference type="ARBA" id="ARBA00029691"/>
    </source>
</evidence>
<dbReference type="GO" id="GO:0016560">
    <property type="term" value="P:protein import into peroxisome matrix, docking"/>
    <property type="evidence" value="ECO:0007669"/>
    <property type="project" value="UniProtKB-UniRule"/>
</dbReference>
<evidence type="ECO:0000256" key="11">
    <source>
        <dbReference type="SAM" id="MobiDB-lite"/>
    </source>
</evidence>
<dbReference type="GO" id="GO:1990429">
    <property type="term" value="C:peroxisomal importomer complex"/>
    <property type="evidence" value="ECO:0007669"/>
    <property type="project" value="TreeGrafter"/>
</dbReference>
<comment type="similarity">
    <text evidence="1 10">Belongs to the peroxin-14 family.</text>
</comment>
<evidence type="ECO:0000313" key="17">
    <source>
        <dbReference type="Proteomes" id="UP001162060"/>
    </source>
</evidence>
<dbReference type="InterPro" id="IPR006785">
    <property type="entry name" value="Pex14_N"/>
</dbReference>
<feature type="region of interest" description="Disordered" evidence="11">
    <location>
        <begin position="484"/>
        <end position="526"/>
    </location>
</feature>
<comment type="subcellular location">
    <subcellularLocation>
        <location evidence="9 10">Peroxisome membrane</location>
    </subcellularLocation>
</comment>
<dbReference type="SUPFAM" id="SSF143503">
    <property type="entry name" value="PUG domain-like"/>
    <property type="match status" value="1"/>
</dbReference>
<dbReference type="Pfam" id="PF04695">
    <property type="entry name" value="Pex14_N"/>
    <property type="match status" value="1"/>
</dbReference>
<dbReference type="PANTHER" id="PTHR23058:SF0">
    <property type="entry name" value="PEROXISOMAL MEMBRANE PROTEIN PEX14"/>
    <property type="match status" value="1"/>
</dbReference>